<feature type="region of interest" description="Disordered" evidence="4">
    <location>
        <begin position="12"/>
        <end position="61"/>
    </location>
</feature>
<feature type="region of interest" description="Disordered" evidence="4">
    <location>
        <begin position="171"/>
        <end position="225"/>
    </location>
</feature>
<gene>
    <name evidence="7" type="primary">LOC109727201</name>
</gene>
<organism evidence="6 7">
    <name type="scientific">Ananas comosus</name>
    <name type="common">Pineapple</name>
    <name type="synonym">Ananas ananas</name>
    <dbReference type="NCBI Taxonomy" id="4615"/>
    <lineage>
        <taxon>Eukaryota</taxon>
        <taxon>Viridiplantae</taxon>
        <taxon>Streptophyta</taxon>
        <taxon>Embryophyta</taxon>
        <taxon>Tracheophyta</taxon>
        <taxon>Spermatophyta</taxon>
        <taxon>Magnoliopsida</taxon>
        <taxon>Liliopsida</taxon>
        <taxon>Poales</taxon>
        <taxon>Bromeliaceae</taxon>
        <taxon>Bromelioideae</taxon>
        <taxon>Ananas</taxon>
    </lineage>
</organism>
<keyword evidence="6" id="KW-1185">Reference proteome</keyword>
<dbReference type="InterPro" id="IPR011515">
    <property type="entry name" value="Shugoshin_C"/>
</dbReference>
<dbReference type="OrthoDB" id="770508at2759"/>
<feature type="compositionally biased region" description="Basic residues" evidence="4">
    <location>
        <begin position="25"/>
        <end position="39"/>
    </location>
</feature>
<feature type="compositionally biased region" description="Basic residues" evidence="4">
    <location>
        <begin position="200"/>
        <end position="211"/>
    </location>
</feature>
<feature type="compositionally biased region" description="Basic residues" evidence="4">
    <location>
        <begin position="177"/>
        <end position="187"/>
    </location>
</feature>
<dbReference type="RefSeq" id="XP_020112789.1">
    <property type="nucleotide sequence ID" value="XM_020257200.1"/>
</dbReference>
<feature type="coiled-coil region" evidence="3">
    <location>
        <begin position="87"/>
        <end position="163"/>
    </location>
</feature>
<feature type="compositionally biased region" description="Polar residues" evidence="4">
    <location>
        <begin position="266"/>
        <end position="275"/>
    </location>
</feature>
<dbReference type="GO" id="GO:0045144">
    <property type="term" value="P:meiotic sister chromatid segregation"/>
    <property type="evidence" value="ECO:0007669"/>
    <property type="project" value="InterPro"/>
</dbReference>
<dbReference type="PANTHER" id="PTHR34373:SF9">
    <property type="entry name" value="SHUGOSHIN 2"/>
    <property type="match status" value="1"/>
</dbReference>
<feature type="domain" description="Shugoshin C-terminal" evidence="5">
    <location>
        <begin position="290"/>
        <end position="314"/>
    </location>
</feature>
<comment type="similarity">
    <text evidence="1">Belongs to the shugoshin family.</text>
</comment>
<protein>
    <submittedName>
        <fullName evidence="7">Shugoshin-1 isoform X3</fullName>
    </submittedName>
</protein>
<feature type="compositionally biased region" description="Polar residues" evidence="4">
    <location>
        <begin position="244"/>
        <end position="257"/>
    </location>
</feature>
<dbReference type="GeneID" id="109727201"/>
<evidence type="ECO:0000259" key="5">
    <source>
        <dbReference type="Pfam" id="PF07557"/>
    </source>
</evidence>
<dbReference type="GO" id="GO:0000775">
    <property type="term" value="C:chromosome, centromeric region"/>
    <property type="evidence" value="ECO:0007669"/>
    <property type="project" value="InterPro"/>
</dbReference>
<evidence type="ECO:0000313" key="7">
    <source>
        <dbReference type="RefSeq" id="XP_020112789.1"/>
    </source>
</evidence>
<evidence type="ECO:0000256" key="2">
    <source>
        <dbReference type="ARBA" id="ARBA00022829"/>
    </source>
</evidence>
<sequence length="315" mass="35359">MEGAPLFSWELDAVGGGAGENPKFGRNKKKGLIGSKSRRQTLSDITNTGRNQENPNTTIYPDSKDLIELTKGKSELLKLLGERNKTFEESNSELQKLRVALHKANQQNRELAQANSRMLMELNSGKDRLKELQHELGCTTAVLRTKTLEMEEKDKLIKELSKKIGFEIVADAPHPASAHKKRKPNRKHTLENQAALQGKDHRRRSLRRRSIKLTSESSEPSEDSFEIEDTKISVCSLTGKASDENSSFQLENSTPGSSAFHEQMKNESNSDYSSGSLKSCIQELKISSNGRPMRRAAEKVPSYKELPLNVKMRRP</sequence>
<dbReference type="InterPro" id="IPR044693">
    <property type="entry name" value="SGO_plant"/>
</dbReference>
<dbReference type="AlphaFoldDB" id="A0A6P5GY80"/>
<dbReference type="GO" id="GO:0005634">
    <property type="term" value="C:nucleus"/>
    <property type="evidence" value="ECO:0007669"/>
    <property type="project" value="InterPro"/>
</dbReference>
<reference evidence="6" key="1">
    <citation type="journal article" date="2015" name="Nat. Genet.">
        <title>The pineapple genome and the evolution of CAM photosynthesis.</title>
        <authorList>
            <person name="Ming R."/>
            <person name="VanBuren R."/>
            <person name="Wai C.M."/>
            <person name="Tang H."/>
            <person name="Schatz M.C."/>
            <person name="Bowers J.E."/>
            <person name="Lyons E."/>
            <person name="Wang M.L."/>
            <person name="Chen J."/>
            <person name="Biggers E."/>
            <person name="Zhang J."/>
            <person name="Huang L."/>
            <person name="Zhang L."/>
            <person name="Miao W."/>
            <person name="Zhang J."/>
            <person name="Ye Z."/>
            <person name="Miao C."/>
            <person name="Lin Z."/>
            <person name="Wang H."/>
            <person name="Zhou H."/>
            <person name="Yim W.C."/>
            <person name="Priest H.D."/>
            <person name="Zheng C."/>
            <person name="Woodhouse M."/>
            <person name="Edger P.P."/>
            <person name="Guyot R."/>
            <person name="Guo H.B."/>
            <person name="Guo H."/>
            <person name="Zheng G."/>
            <person name="Singh R."/>
            <person name="Sharma A."/>
            <person name="Min X."/>
            <person name="Zheng Y."/>
            <person name="Lee H."/>
            <person name="Gurtowski J."/>
            <person name="Sedlazeck F.J."/>
            <person name="Harkess A."/>
            <person name="McKain M.R."/>
            <person name="Liao Z."/>
            <person name="Fang J."/>
            <person name="Liu J."/>
            <person name="Zhang X."/>
            <person name="Zhang Q."/>
            <person name="Hu W."/>
            <person name="Qin Y."/>
            <person name="Wang K."/>
            <person name="Chen L.Y."/>
            <person name="Shirley N."/>
            <person name="Lin Y.R."/>
            <person name="Liu L.Y."/>
            <person name="Hernandez A.G."/>
            <person name="Wright C.L."/>
            <person name="Bulone V."/>
            <person name="Tuskan G.A."/>
            <person name="Heath K."/>
            <person name="Zee F."/>
            <person name="Moore P.H."/>
            <person name="Sunkar R."/>
            <person name="Leebens-Mack J.H."/>
            <person name="Mockler T."/>
            <person name="Bennetzen J.L."/>
            <person name="Freeling M."/>
            <person name="Sankoff D."/>
            <person name="Paterson A.H."/>
            <person name="Zhu X."/>
            <person name="Yang X."/>
            <person name="Smith J.A."/>
            <person name="Cushman J.C."/>
            <person name="Paull R.E."/>
            <person name="Yu Q."/>
        </authorList>
    </citation>
    <scope>NUCLEOTIDE SEQUENCE [LARGE SCALE GENOMIC DNA]</scope>
    <source>
        <strain evidence="6">cv. F153</strain>
    </source>
</reference>
<evidence type="ECO:0000313" key="6">
    <source>
        <dbReference type="Proteomes" id="UP000515123"/>
    </source>
</evidence>
<accession>A0A6P5GY80</accession>
<proteinExistence type="inferred from homology"/>
<evidence type="ECO:0000256" key="1">
    <source>
        <dbReference type="ARBA" id="ARBA00010845"/>
    </source>
</evidence>
<reference evidence="7" key="2">
    <citation type="submission" date="2025-08" db="UniProtKB">
        <authorList>
            <consortium name="RefSeq"/>
        </authorList>
    </citation>
    <scope>IDENTIFICATION</scope>
    <source>
        <tissue evidence="7">Leaf</tissue>
    </source>
</reference>
<dbReference type="PANTHER" id="PTHR34373">
    <property type="entry name" value="SHUGOSHIN 2"/>
    <property type="match status" value="1"/>
</dbReference>
<evidence type="ECO:0000256" key="3">
    <source>
        <dbReference type="SAM" id="Coils"/>
    </source>
</evidence>
<dbReference type="Pfam" id="PF07557">
    <property type="entry name" value="Shugoshin_C"/>
    <property type="match status" value="1"/>
</dbReference>
<feature type="region of interest" description="Disordered" evidence="4">
    <location>
        <begin position="242"/>
        <end position="275"/>
    </location>
</feature>
<dbReference type="GO" id="GO:0034090">
    <property type="term" value="P:maintenance of meiotic sister chromatid cohesion"/>
    <property type="evidence" value="ECO:0007669"/>
    <property type="project" value="InterPro"/>
</dbReference>
<feature type="compositionally biased region" description="Polar residues" evidence="4">
    <location>
        <begin position="40"/>
        <end position="60"/>
    </location>
</feature>
<keyword evidence="3" id="KW-0175">Coiled coil</keyword>
<name>A0A6P5GY80_ANACO</name>
<keyword evidence="2" id="KW-0159">Chromosome partition</keyword>
<evidence type="ECO:0000256" key="4">
    <source>
        <dbReference type="SAM" id="MobiDB-lite"/>
    </source>
</evidence>
<dbReference type="Proteomes" id="UP000515123">
    <property type="component" value="Linkage group 22"/>
</dbReference>